<feature type="domain" description="Peptidase S8/S53" evidence="6">
    <location>
        <begin position="2"/>
        <end position="184"/>
    </location>
</feature>
<dbReference type="PROSITE" id="PS00137">
    <property type="entry name" value="SUBTILASE_HIS"/>
    <property type="match status" value="1"/>
</dbReference>
<comment type="caution">
    <text evidence="5">Lacks conserved residue(s) required for the propagation of feature annotation.</text>
</comment>
<dbReference type="InterPro" id="IPR000209">
    <property type="entry name" value="Peptidase_S8/S53_dom"/>
</dbReference>
<organism evidence="7 8">
    <name type="scientific">Kibdelosporangium lantanae</name>
    <dbReference type="NCBI Taxonomy" id="1497396"/>
    <lineage>
        <taxon>Bacteria</taxon>
        <taxon>Bacillati</taxon>
        <taxon>Actinomycetota</taxon>
        <taxon>Actinomycetes</taxon>
        <taxon>Pseudonocardiales</taxon>
        <taxon>Pseudonocardiaceae</taxon>
        <taxon>Kibdelosporangium</taxon>
    </lineage>
</organism>
<accession>A0ABW3MQ77</accession>
<dbReference type="InterPro" id="IPR022398">
    <property type="entry name" value="Peptidase_S8_His-AS"/>
</dbReference>
<sequence>MTVGVIDSGVDASNPDIAPAFNHRLSKTFAKDIPTDPNGEQFDGPCEDPSCVDPPDVDNNGHGTHVAGIIAAAANDFGISGVAPGVSLVNLHAGQDAGYFFLQPVVEALTYAADQGINVVNMSFYVDPWLMNCDRNPDDSPREQAQQRIVKMTMTRAMAYAHARGVVMVVAFGNEHTDNSHHAPDVASPDWPLGS</sequence>
<evidence type="ECO:0000256" key="5">
    <source>
        <dbReference type="PROSITE-ProRule" id="PRU01240"/>
    </source>
</evidence>
<dbReference type="SUPFAM" id="SSF52743">
    <property type="entry name" value="Subtilisin-like"/>
    <property type="match status" value="1"/>
</dbReference>
<keyword evidence="2" id="KW-0645">Protease</keyword>
<dbReference type="EMBL" id="JBHTIS010003838">
    <property type="protein sequence ID" value="MFD1051749.1"/>
    <property type="molecule type" value="Genomic_DNA"/>
</dbReference>
<feature type="non-terminal residue" evidence="7">
    <location>
        <position position="195"/>
    </location>
</feature>
<keyword evidence="4" id="KW-0720">Serine protease</keyword>
<dbReference type="Pfam" id="PF00082">
    <property type="entry name" value="Peptidase_S8"/>
    <property type="match status" value="1"/>
</dbReference>
<dbReference type="Gene3D" id="3.40.50.200">
    <property type="entry name" value="Peptidase S8/S53 domain"/>
    <property type="match status" value="1"/>
</dbReference>
<evidence type="ECO:0000256" key="1">
    <source>
        <dbReference type="ARBA" id="ARBA00011073"/>
    </source>
</evidence>
<evidence type="ECO:0000313" key="8">
    <source>
        <dbReference type="Proteomes" id="UP001597045"/>
    </source>
</evidence>
<evidence type="ECO:0000259" key="6">
    <source>
        <dbReference type="Pfam" id="PF00082"/>
    </source>
</evidence>
<comment type="caution">
    <text evidence="7">The sequence shown here is derived from an EMBL/GenBank/DDBJ whole genome shotgun (WGS) entry which is preliminary data.</text>
</comment>
<protein>
    <submittedName>
        <fullName evidence="7">S8 family serine peptidase</fullName>
    </submittedName>
</protein>
<keyword evidence="3" id="KW-0378">Hydrolase</keyword>
<evidence type="ECO:0000256" key="2">
    <source>
        <dbReference type="ARBA" id="ARBA00022670"/>
    </source>
</evidence>
<dbReference type="PANTHER" id="PTHR43806:SF11">
    <property type="entry name" value="CEREVISIN-RELATED"/>
    <property type="match status" value="1"/>
</dbReference>
<reference evidence="8" key="1">
    <citation type="journal article" date="2019" name="Int. J. Syst. Evol. Microbiol.">
        <title>The Global Catalogue of Microorganisms (GCM) 10K type strain sequencing project: providing services to taxonomists for standard genome sequencing and annotation.</title>
        <authorList>
            <consortium name="The Broad Institute Genomics Platform"/>
            <consortium name="The Broad Institute Genome Sequencing Center for Infectious Disease"/>
            <person name="Wu L."/>
            <person name="Ma J."/>
        </authorList>
    </citation>
    <scope>NUCLEOTIDE SEQUENCE [LARGE SCALE GENOMIC DNA]</scope>
    <source>
        <strain evidence="8">JCM 31486</strain>
    </source>
</reference>
<evidence type="ECO:0000256" key="3">
    <source>
        <dbReference type="ARBA" id="ARBA00022801"/>
    </source>
</evidence>
<keyword evidence="8" id="KW-1185">Reference proteome</keyword>
<evidence type="ECO:0000313" key="7">
    <source>
        <dbReference type="EMBL" id="MFD1051749.1"/>
    </source>
</evidence>
<dbReference type="PANTHER" id="PTHR43806">
    <property type="entry name" value="PEPTIDASE S8"/>
    <property type="match status" value="1"/>
</dbReference>
<comment type="similarity">
    <text evidence="1 5">Belongs to the peptidase S8 family.</text>
</comment>
<gene>
    <name evidence="7" type="ORF">ACFQ1S_42425</name>
</gene>
<dbReference type="PROSITE" id="PS00136">
    <property type="entry name" value="SUBTILASE_ASP"/>
    <property type="match status" value="1"/>
</dbReference>
<dbReference type="PROSITE" id="PS51892">
    <property type="entry name" value="SUBTILASE"/>
    <property type="match status" value="1"/>
</dbReference>
<evidence type="ECO:0000256" key="4">
    <source>
        <dbReference type="ARBA" id="ARBA00022825"/>
    </source>
</evidence>
<dbReference type="InterPro" id="IPR050131">
    <property type="entry name" value="Peptidase_S8_subtilisin-like"/>
</dbReference>
<dbReference type="InterPro" id="IPR036852">
    <property type="entry name" value="Peptidase_S8/S53_dom_sf"/>
</dbReference>
<proteinExistence type="inferred from homology"/>
<dbReference type="Proteomes" id="UP001597045">
    <property type="component" value="Unassembled WGS sequence"/>
</dbReference>
<dbReference type="InterPro" id="IPR023827">
    <property type="entry name" value="Peptidase_S8_Asp-AS"/>
</dbReference>
<name>A0ABW3MQ77_9PSEU</name>